<dbReference type="OrthoDB" id="2285229at2759"/>
<dbReference type="GO" id="GO:0000175">
    <property type="term" value="F:3'-5'-RNA exonuclease activity"/>
    <property type="evidence" value="ECO:0007669"/>
    <property type="project" value="TreeGrafter"/>
</dbReference>
<dbReference type="Pfam" id="PF00773">
    <property type="entry name" value="RNB"/>
    <property type="match status" value="1"/>
</dbReference>
<dbReference type="InterPro" id="IPR001900">
    <property type="entry name" value="RNase_II/R"/>
</dbReference>
<evidence type="ECO:0000259" key="1">
    <source>
        <dbReference type="Pfam" id="PF00773"/>
    </source>
</evidence>
<dbReference type="AlphaFoldDB" id="A0A4U0WTD3"/>
<dbReference type="InterPro" id="IPR050180">
    <property type="entry name" value="RNR_Ribonuclease"/>
</dbReference>
<dbReference type="GO" id="GO:0003723">
    <property type="term" value="F:RNA binding"/>
    <property type="evidence" value="ECO:0007669"/>
    <property type="project" value="InterPro"/>
</dbReference>
<proteinExistence type="predicted"/>
<dbReference type="InterPro" id="IPR012340">
    <property type="entry name" value="NA-bd_OB-fold"/>
</dbReference>
<dbReference type="STRING" id="331657.A0A4U0WTD3"/>
<dbReference type="Proteomes" id="UP000308768">
    <property type="component" value="Unassembled WGS sequence"/>
</dbReference>
<feature type="domain" description="Mitochondrial protein cyt-4 OB-fold C-terminal" evidence="2">
    <location>
        <begin position="100"/>
        <end position="177"/>
    </location>
</feature>
<accession>A0A4U0WTD3</accession>
<sequence length="185" mass="21592">MVSTTPTKHRFLGLPQYSKVTSPLRRYGDIIMHWQIEAALREEASTGKSLMNSTREDYLPFSRIEVDKIINRLQPHERLISRASRNAETFWLAQLFFRAYYFKEAALPESFTVLVYSTPVGRNHFVGTVLKEYSFDVDMTRPELLGFMEEARVGDTWEVKIDNVNAYVRRVLVTPLRLIERADNK</sequence>
<evidence type="ECO:0000313" key="3">
    <source>
        <dbReference type="EMBL" id="TKA65763.1"/>
    </source>
</evidence>
<keyword evidence="4" id="KW-1185">Reference proteome</keyword>
<dbReference type="Pfam" id="PF25522">
    <property type="entry name" value="OB_cyt-4"/>
    <property type="match status" value="1"/>
</dbReference>
<name>A0A4U0WTD3_9PEZI</name>
<protein>
    <submittedName>
        <fullName evidence="3">Uncharacterized protein</fullName>
    </submittedName>
</protein>
<gene>
    <name evidence="3" type="ORF">B0A49_11223</name>
</gene>
<evidence type="ECO:0000313" key="4">
    <source>
        <dbReference type="Proteomes" id="UP000308768"/>
    </source>
</evidence>
<feature type="domain" description="RNB" evidence="1">
    <location>
        <begin position="3"/>
        <end position="42"/>
    </location>
</feature>
<reference evidence="3 4" key="1">
    <citation type="submission" date="2017-03" db="EMBL/GenBank/DDBJ databases">
        <title>Genomes of endolithic fungi from Antarctica.</title>
        <authorList>
            <person name="Coleine C."/>
            <person name="Masonjones S."/>
            <person name="Stajich J.E."/>
        </authorList>
    </citation>
    <scope>NUCLEOTIDE SEQUENCE [LARGE SCALE GENOMIC DNA]</scope>
    <source>
        <strain evidence="3 4">CCFEE 5187</strain>
    </source>
</reference>
<dbReference type="PANTHER" id="PTHR23355:SF65">
    <property type="entry name" value="EXORIBONUCLEASE CYT-4, PUTATIVE (AFU_ORTHOLOGUE AFUA_7G01550)-RELATED"/>
    <property type="match status" value="1"/>
</dbReference>
<comment type="caution">
    <text evidence="3">The sequence shown here is derived from an EMBL/GenBank/DDBJ whole genome shotgun (WGS) entry which is preliminary data.</text>
</comment>
<dbReference type="PANTHER" id="PTHR23355">
    <property type="entry name" value="RIBONUCLEASE"/>
    <property type="match status" value="1"/>
</dbReference>
<dbReference type="GO" id="GO:0006402">
    <property type="term" value="P:mRNA catabolic process"/>
    <property type="evidence" value="ECO:0007669"/>
    <property type="project" value="TreeGrafter"/>
</dbReference>
<dbReference type="EMBL" id="NAJN01001100">
    <property type="protein sequence ID" value="TKA65763.1"/>
    <property type="molecule type" value="Genomic_DNA"/>
</dbReference>
<dbReference type="InterPro" id="IPR057912">
    <property type="entry name" value="OB_CYT4_C"/>
</dbReference>
<organism evidence="3 4">
    <name type="scientific">Cryomyces minteri</name>
    <dbReference type="NCBI Taxonomy" id="331657"/>
    <lineage>
        <taxon>Eukaryota</taxon>
        <taxon>Fungi</taxon>
        <taxon>Dikarya</taxon>
        <taxon>Ascomycota</taxon>
        <taxon>Pezizomycotina</taxon>
        <taxon>Dothideomycetes</taxon>
        <taxon>Dothideomycetes incertae sedis</taxon>
        <taxon>Cryomyces</taxon>
    </lineage>
</organism>
<evidence type="ECO:0000259" key="2">
    <source>
        <dbReference type="Pfam" id="PF25522"/>
    </source>
</evidence>
<dbReference type="SUPFAM" id="SSF50249">
    <property type="entry name" value="Nucleic acid-binding proteins"/>
    <property type="match status" value="1"/>
</dbReference>
<dbReference type="GO" id="GO:0000932">
    <property type="term" value="C:P-body"/>
    <property type="evidence" value="ECO:0007669"/>
    <property type="project" value="TreeGrafter"/>
</dbReference>